<dbReference type="InterPro" id="IPR057744">
    <property type="entry name" value="OTAase-like"/>
</dbReference>
<dbReference type="Pfam" id="PF01979">
    <property type="entry name" value="Amidohydro_1"/>
    <property type="match status" value="1"/>
</dbReference>
<dbReference type="KEGG" id="sted:SPTER_31350"/>
<evidence type="ECO:0000313" key="2">
    <source>
        <dbReference type="EMBL" id="QDR81723.1"/>
    </source>
</evidence>
<gene>
    <name evidence="2" type="ORF">SPTER_31350</name>
</gene>
<dbReference type="InterPro" id="IPR032466">
    <property type="entry name" value="Metal_Hydrolase"/>
</dbReference>
<dbReference type="GO" id="GO:0016810">
    <property type="term" value="F:hydrolase activity, acting on carbon-nitrogen (but not peptide) bonds"/>
    <property type="evidence" value="ECO:0007669"/>
    <property type="project" value="InterPro"/>
</dbReference>
<dbReference type="InterPro" id="IPR051781">
    <property type="entry name" value="Metallo-dep_Hydrolase"/>
</dbReference>
<dbReference type="PANTHER" id="PTHR43135">
    <property type="entry name" value="ALPHA-D-RIBOSE 1-METHYLPHOSPHONATE 5-TRIPHOSPHATE DIPHOSPHATASE"/>
    <property type="match status" value="1"/>
</dbReference>
<accession>A0A517DWL8</accession>
<dbReference type="InterPro" id="IPR011059">
    <property type="entry name" value="Metal-dep_hydrolase_composite"/>
</dbReference>
<proteinExistence type="predicted"/>
<organism evidence="2 3">
    <name type="scientific">Sporomusa termitida</name>
    <dbReference type="NCBI Taxonomy" id="2377"/>
    <lineage>
        <taxon>Bacteria</taxon>
        <taxon>Bacillati</taxon>
        <taxon>Bacillota</taxon>
        <taxon>Negativicutes</taxon>
        <taxon>Selenomonadales</taxon>
        <taxon>Sporomusaceae</taxon>
        <taxon>Sporomusa</taxon>
    </lineage>
</organism>
<evidence type="ECO:0000259" key="1">
    <source>
        <dbReference type="Pfam" id="PF01979"/>
    </source>
</evidence>
<name>A0A517DWL8_9FIRM</name>
<dbReference type="Proteomes" id="UP000320776">
    <property type="component" value="Chromosome"/>
</dbReference>
<dbReference type="InterPro" id="IPR006680">
    <property type="entry name" value="Amidohydro-rel"/>
</dbReference>
<dbReference type="EMBL" id="CP036259">
    <property type="protein sequence ID" value="QDR81723.1"/>
    <property type="molecule type" value="Genomic_DNA"/>
</dbReference>
<dbReference type="OrthoDB" id="9797498at2"/>
<feature type="domain" description="Amidohydrolase-related" evidence="1">
    <location>
        <begin position="68"/>
        <end position="402"/>
    </location>
</feature>
<protein>
    <recommendedName>
        <fullName evidence="1">Amidohydrolase-related domain-containing protein</fullName>
    </recommendedName>
</protein>
<dbReference type="AlphaFoldDB" id="A0A517DWL8"/>
<dbReference type="RefSeq" id="WP_144351183.1">
    <property type="nucleotide sequence ID" value="NZ_CP036259.1"/>
</dbReference>
<evidence type="ECO:0000313" key="3">
    <source>
        <dbReference type="Proteomes" id="UP000320776"/>
    </source>
</evidence>
<dbReference type="SUPFAM" id="SSF51556">
    <property type="entry name" value="Metallo-dependent hydrolases"/>
    <property type="match status" value="1"/>
</dbReference>
<dbReference type="Gene3D" id="2.30.40.10">
    <property type="entry name" value="Urease, subunit C, domain 1"/>
    <property type="match status" value="1"/>
</dbReference>
<dbReference type="PANTHER" id="PTHR43135:SF3">
    <property type="entry name" value="ALPHA-D-RIBOSE 1-METHYLPHOSPHONATE 5-TRIPHOSPHATE DIPHOSPHATASE"/>
    <property type="match status" value="1"/>
</dbReference>
<dbReference type="SUPFAM" id="SSF51338">
    <property type="entry name" value="Composite domain of metallo-dependent hydrolases"/>
    <property type="match status" value="1"/>
</dbReference>
<dbReference type="CDD" id="cd01299">
    <property type="entry name" value="Met_dep_hydrolase_A"/>
    <property type="match status" value="1"/>
</dbReference>
<reference evidence="2 3" key="1">
    <citation type="submission" date="2019-02" db="EMBL/GenBank/DDBJ databases">
        <title>Closed genome of Sporomusa termitida DSM 4440.</title>
        <authorList>
            <person name="Poehlein A."/>
            <person name="Daniel R."/>
        </authorList>
    </citation>
    <scope>NUCLEOTIDE SEQUENCE [LARGE SCALE GENOMIC DNA]</scope>
    <source>
        <strain evidence="2 3">DSM 4440</strain>
    </source>
</reference>
<sequence>MIQLSEDRLSVTGRPREYIIKNAALLDIVQGAVIRGGAVRIQDDSIVELFTGPEIPAGVESFDAAGMYMMPGLIDLHVHLVWDGSADPLYTMAKEGNYLAFARGIMNARRSLAQGVTTVRDVGSVDDVAVDIARVFEVGMILGPTVVGAGRIIQPTGGHVPALGYIADSREELIKAVRYMKMRGAGVIKVASTGGAYGPEEIGPSVYSEADLAVIVAEAHHLGLKVASHSLGRVGIENAVRAGVDTIEHGADISSGILQAMHEKNTYFVPTLAVYKKLSESSGQIPEQYVDKAKTVAGWHRETFRKAMDIGVPIALGTDAGSPNFGPQPSVLLEMCTMGQYGMKPADILRAATHTAAAALGRSQVLGAIEAGKKADILLLKENPLEDIRSINSICQVIKSGVML</sequence>
<keyword evidence="3" id="KW-1185">Reference proteome</keyword>
<dbReference type="Gene3D" id="3.20.20.140">
    <property type="entry name" value="Metal-dependent hydrolases"/>
    <property type="match status" value="1"/>
</dbReference>